<gene>
    <name evidence="2" type="ORF">OMM_13028</name>
</gene>
<dbReference type="InterPro" id="IPR011042">
    <property type="entry name" value="6-blade_b-propeller_TolB-like"/>
</dbReference>
<evidence type="ECO:0000313" key="2">
    <source>
        <dbReference type="EMBL" id="ETR66266.1"/>
    </source>
</evidence>
<feature type="non-terminal residue" evidence="2">
    <location>
        <position position="1"/>
    </location>
</feature>
<evidence type="ECO:0000313" key="3">
    <source>
        <dbReference type="Proteomes" id="UP000189670"/>
    </source>
</evidence>
<dbReference type="Proteomes" id="UP000189670">
    <property type="component" value="Unassembled WGS sequence"/>
</dbReference>
<dbReference type="SUPFAM" id="SSF63829">
    <property type="entry name" value="Calcium-dependent phosphotriesterase"/>
    <property type="match status" value="1"/>
</dbReference>
<name>A0A1V1NUU1_9BACT</name>
<dbReference type="InterPro" id="IPR001258">
    <property type="entry name" value="NHL_repeat"/>
</dbReference>
<dbReference type="EMBL" id="ATBP01002114">
    <property type="protein sequence ID" value="ETR66266.1"/>
    <property type="molecule type" value="Genomic_DNA"/>
</dbReference>
<dbReference type="Pfam" id="PF01436">
    <property type="entry name" value="NHL"/>
    <property type="match status" value="1"/>
</dbReference>
<dbReference type="AlphaFoldDB" id="A0A1V1NUU1"/>
<evidence type="ECO:0008006" key="4">
    <source>
        <dbReference type="Google" id="ProtNLM"/>
    </source>
</evidence>
<protein>
    <recommendedName>
        <fullName evidence="4">NHL repeat containing protein</fullName>
    </recommendedName>
</protein>
<proteinExistence type="predicted"/>
<comment type="caution">
    <text evidence="2">The sequence shown here is derived from an EMBL/GenBank/DDBJ whole genome shotgun (WGS) entry which is preliminary data.</text>
</comment>
<dbReference type="Gene3D" id="2.120.10.30">
    <property type="entry name" value="TolB, C-terminal domain"/>
    <property type="match status" value="1"/>
</dbReference>
<reference evidence="3" key="1">
    <citation type="submission" date="2012-11" db="EMBL/GenBank/DDBJ databases">
        <authorList>
            <person name="Lucero-Rivera Y.E."/>
            <person name="Tovar-Ramirez D."/>
        </authorList>
    </citation>
    <scope>NUCLEOTIDE SEQUENCE [LARGE SCALE GENOMIC DNA]</scope>
    <source>
        <strain evidence="3">Araruama</strain>
    </source>
</reference>
<sequence>SITIDHNGYVYVVDTKGNKVNQYKSDGSFKSSWNYDGALNDPVGIAKCHKSNLCFYVLEQSSSKTGPGRMLQVMADESLIDCKVTDLQIEITSNSNNYSNDYEAHIATDSDGNIYFPHETVIQYNPDQNSALYWDYNLFQKPVGITVAKNEIYVTDWDKNCVQKIFKTRRIIKFMGVLWK</sequence>
<accession>A0A1V1NUU1</accession>
<evidence type="ECO:0000256" key="1">
    <source>
        <dbReference type="ARBA" id="ARBA00022737"/>
    </source>
</evidence>
<organism evidence="2 3">
    <name type="scientific">Candidatus Magnetoglobus multicellularis str. Araruama</name>
    <dbReference type="NCBI Taxonomy" id="890399"/>
    <lineage>
        <taxon>Bacteria</taxon>
        <taxon>Pseudomonadati</taxon>
        <taxon>Thermodesulfobacteriota</taxon>
        <taxon>Desulfobacteria</taxon>
        <taxon>Desulfobacterales</taxon>
        <taxon>Desulfobacteraceae</taxon>
        <taxon>Candidatus Magnetoglobus</taxon>
    </lineage>
</organism>
<keyword evidence="1" id="KW-0677">Repeat</keyword>